<organism evidence="2 3">
    <name type="scientific">Neorhizobium galegae bv. officinalis</name>
    <dbReference type="NCBI Taxonomy" id="323656"/>
    <lineage>
        <taxon>Bacteria</taxon>
        <taxon>Pseudomonadati</taxon>
        <taxon>Pseudomonadota</taxon>
        <taxon>Alphaproteobacteria</taxon>
        <taxon>Hyphomicrobiales</taxon>
        <taxon>Rhizobiaceae</taxon>
        <taxon>Rhizobium/Agrobacterium group</taxon>
        <taxon>Neorhizobium</taxon>
    </lineage>
</organism>
<evidence type="ECO:0008006" key="4">
    <source>
        <dbReference type="Google" id="ProtNLM"/>
    </source>
</evidence>
<feature type="region of interest" description="Disordered" evidence="1">
    <location>
        <begin position="112"/>
        <end position="141"/>
    </location>
</feature>
<evidence type="ECO:0000313" key="3">
    <source>
        <dbReference type="Proteomes" id="UP000039660"/>
    </source>
</evidence>
<protein>
    <recommendedName>
        <fullName evidence="4">Lipoprotein</fullName>
    </recommendedName>
</protein>
<evidence type="ECO:0000256" key="1">
    <source>
        <dbReference type="SAM" id="MobiDB-lite"/>
    </source>
</evidence>
<dbReference type="RefSeq" id="WP_046632207.1">
    <property type="nucleotide sequence ID" value="NZ_CCRK01000002.1"/>
</dbReference>
<dbReference type="AlphaFoldDB" id="A0A0T7GFF1"/>
<dbReference type="EMBL" id="CCRK01000002">
    <property type="protein sequence ID" value="CDZ46000.1"/>
    <property type="molecule type" value="Genomic_DNA"/>
</dbReference>
<proteinExistence type="predicted"/>
<name>A0A0T7GFF1_NEOGA</name>
<accession>A0A0T7GFF1</accession>
<evidence type="ECO:0000313" key="2">
    <source>
        <dbReference type="EMBL" id="CDZ46000.1"/>
    </source>
</evidence>
<dbReference type="Proteomes" id="UP000039660">
    <property type="component" value="Unassembled WGS sequence"/>
</dbReference>
<reference evidence="2 3" key="1">
    <citation type="submission" date="2014-08" db="EMBL/GenBank/DDBJ databases">
        <authorList>
            <person name="Chen Y.-H."/>
        </authorList>
    </citation>
    <scope>NUCLEOTIDE SEQUENCE [LARGE SCALE GENOMIC DNA]</scope>
</reference>
<dbReference type="PROSITE" id="PS51257">
    <property type="entry name" value="PROKAR_LIPOPROTEIN"/>
    <property type="match status" value="1"/>
</dbReference>
<gene>
    <name evidence="2" type="ORF">NGAL_HAMBI1189_11860</name>
</gene>
<sequence length="141" mass="14378">MRAYFVLPVVALAISSCAKRPDAIIPADIPMAAYTNYSCEQLGQEMIKEQTALSAISKAQNDAATGDAVGVFLIGVPMSSTFGGDKEGQVSVAKGKVQAIQSAMMSKGCNTAAAPLKSAPPKPALKPTAPDAVATPKPKAG</sequence>